<dbReference type="AlphaFoldDB" id="A0A1I7X501"/>
<dbReference type="WBParaSite" id="Hba_12670">
    <property type="protein sequence ID" value="Hba_12670"/>
    <property type="gene ID" value="Hba_12670"/>
</dbReference>
<name>A0A1I7X501_HETBA</name>
<dbReference type="Proteomes" id="UP000095283">
    <property type="component" value="Unplaced"/>
</dbReference>
<protein>
    <submittedName>
        <fullName evidence="3">DNA-directed RNA polymerase</fullName>
    </submittedName>
</protein>
<feature type="compositionally biased region" description="Basic and acidic residues" evidence="1">
    <location>
        <begin position="224"/>
        <end position="243"/>
    </location>
</feature>
<accession>A0A1I7X501</accession>
<sequence length="304" mass="34385">MTRTMHGNTENQTRSESLTLLPVVPAPVSIEGKVVEATCYEGVDDDYHIDSEIKKGNNAANPLIKGCPFWTVCSGEEEEMTDDDYPVDIETIEKVMNNPLMLKKHSHAKKKFDAFQELTVLEKSDILFTTLQGNKFSIKSFPTSYFNGLLLREQIYAHTISSVLSLFNGSMKNLNRIYSRPPSELKRVIGWSETITVTTFDADKRNPKSKFEATTEAMRDIVRSKEGLEKEPRATSSKKEHANHGSKIMLHVSEGHPGISRCETIANDLHLPSSLDPLLYIFRRQFEDLVRICNQAKFLCNLKA</sequence>
<reference evidence="3" key="1">
    <citation type="submission" date="2016-11" db="UniProtKB">
        <authorList>
            <consortium name="WormBaseParasite"/>
        </authorList>
    </citation>
    <scope>IDENTIFICATION</scope>
</reference>
<organism evidence="2 3">
    <name type="scientific">Heterorhabditis bacteriophora</name>
    <name type="common">Entomopathogenic nematode worm</name>
    <dbReference type="NCBI Taxonomy" id="37862"/>
    <lineage>
        <taxon>Eukaryota</taxon>
        <taxon>Metazoa</taxon>
        <taxon>Ecdysozoa</taxon>
        <taxon>Nematoda</taxon>
        <taxon>Chromadorea</taxon>
        <taxon>Rhabditida</taxon>
        <taxon>Rhabditina</taxon>
        <taxon>Rhabditomorpha</taxon>
        <taxon>Strongyloidea</taxon>
        <taxon>Heterorhabditidae</taxon>
        <taxon>Heterorhabditis</taxon>
    </lineage>
</organism>
<evidence type="ECO:0000313" key="2">
    <source>
        <dbReference type="Proteomes" id="UP000095283"/>
    </source>
</evidence>
<feature type="region of interest" description="Disordered" evidence="1">
    <location>
        <begin position="224"/>
        <end position="245"/>
    </location>
</feature>
<evidence type="ECO:0000313" key="3">
    <source>
        <dbReference type="WBParaSite" id="Hba_12670"/>
    </source>
</evidence>
<evidence type="ECO:0000256" key="1">
    <source>
        <dbReference type="SAM" id="MobiDB-lite"/>
    </source>
</evidence>
<keyword evidence="2" id="KW-1185">Reference proteome</keyword>
<proteinExistence type="predicted"/>